<dbReference type="RefSeq" id="WP_184748721.1">
    <property type="nucleotide sequence ID" value="NZ_JACHGJ010000012.1"/>
</dbReference>
<name>A0A841RER6_9SPIO</name>
<reference evidence="1 2" key="1">
    <citation type="submission" date="2020-08" db="EMBL/GenBank/DDBJ databases">
        <title>Genomic Encyclopedia of Type Strains, Phase IV (KMG-IV): sequencing the most valuable type-strain genomes for metagenomic binning, comparative biology and taxonomic classification.</title>
        <authorList>
            <person name="Goeker M."/>
        </authorList>
    </citation>
    <scope>NUCLEOTIDE SEQUENCE [LARGE SCALE GENOMIC DNA]</scope>
    <source>
        <strain evidence="1 2">DSM 2461</strain>
    </source>
</reference>
<accession>A0A841RER6</accession>
<dbReference type="InterPro" id="IPR016181">
    <property type="entry name" value="Acyl_CoA_acyltransferase"/>
</dbReference>
<evidence type="ECO:0000313" key="2">
    <source>
        <dbReference type="Proteomes" id="UP000587760"/>
    </source>
</evidence>
<protein>
    <submittedName>
        <fullName evidence="1">Uncharacterized protein</fullName>
    </submittedName>
</protein>
<organism evidence="1 2">
    <name type="scientific">Spirochaeta isovalerica</name>
    <dbReference type="NCBI Taxonomy" id="150"/>
    <lineage>
        <taxon>Bacteria</taxon>
        <taxon>Pseudomonadati</taxon>
        <taxon>Spirochaetota</taxon>
        <taxon>Spirochaetia</taxon>
        <taxon>Spirochaetales</taxon>
        <taxon>Spirochaetaceae</taxon>
        <taxon>Spirochaeta</taxon>
    </lineage>
</organism>
<comment type="caution">
    <text evidence="1">The sequence shown here is derived from an EMBL/GenBank/DDBJ whole genome shotgun (WGS) entry which is preliminary data.</text>
</comment>
<sequence length="67" mass="7635">MYFRQLTIENKHFIKDAAELLRKAFPQSYSDSADEEIISCLQDEKVVIGAIENNKLIGFVGAIPQYN</sequence>
<dbReference type="Proteomes" id="UP000587760">
    <property type="component" value="Unassembled WGS sequence"/>
</dbReference>
<dbReference type="EMBL" id="JACHGJ010000012">
    <property type="protein sequence ID" value="MBB6482483.1"/>
    <property type="molecule type" value="Genomic_DNA"/>
</dbReference>
<dbReference type="AlphaFoldDB" id="A0A841RER6"/>
<proteinExistence type="predicted"/>
<keyword evidence="2" id="KW-1185">Reference proteome</keyword>
<dbReference type="SUPFAM" id="SSF55729">
    <property type="entry name" value="Acyl-CoA N-acyltransferases (Nat)"/>
    <property type="match status" value="1"/>
</dbReference>
<gene>
    <name evidence="1" type="ORF">HNR50_004182</name>
</gene>
<evidence type="ECO:0000313" key="1">
    <source>
        <dbReference type="EMBL" id="MBB6482483.1"/>
    </source>
</evidence>
<dbReference type="Gene3D" id="3.40.630.30">
    <property type="match status" value="1"/>
</dbReference>